<dbReference type="InterPro" id="IPR000095">
    <property type="entry name" value="CRIB_dom"/>
</dbReference>
<dbReference type="PANTHER" id="PTHR23177:SF74">
    <property type="entry name" value="RHO GTPASE-ACTIVATING PROTEIN 3"/>
    <property type="match status" value="1"/>
</dbReference>
<dbReference type="SMART" id="SM00285">
    <property type="entry name" value="PBD"/>
    <property type="match status" value="1"/>
</dbReference>
<accession>A0AAE1MLI0</accession>
<dbReference type="Proteomes" id="UP001293593">
    <property type="component" value="Unassembled WGS sequence"/>
</dbReference>
<proteinExistence type="predicted"/>
<dbReference type="InterPro" id="IPR000198">
    <property type="entry name" value="RhoGAP_dom"/>
</dbReference>
<evidence type="ECO:0000313" key="4">
    <source>
        <dbReference type="Proteomes" id="UP001293593"/>
    </source>
</evidence>
<dbReference type="EMBL" id="JAWXYG010000006">
    <property type="protein sequence ID" value="KAK4268915.1"/>
    <property type="molecule type" value="Genomic_DNA"/>
</dbReference>
<dbReference type="PANTHER" id="PTHR23177">
    <property type="entry name" value="MKIAA1688 PROTEIN"/>
    <property type="match status" value="1"/>
</dbReference>
<comment type="caution">
    <text evidence="3">The sequence shown here is derived from an EMBL/GenBank/DDBJ whole genome shotgun (WGS) entry which is preliminary data.</text>
</comment>
<dbReference type="CDD" id="cd00132">
    <property type="entry name" value="CRIB"/>
    <property type="match status" value="1"/>
</dbReference>
<keyword evidence="4" id="KW-1185">Reference proteome</keyword>
<dbReference type="SUPFAM" id="SSF48350">
    <property type="entry name" value="GTPase activation domain, GAP"/>
    <property type="match status" value="1"/>
</dbReference>
<evidence type="ECO:0000313" key="3">
    <source>
        <dbReference type="EMBL" id="KAK4268915.1"/>
    </source>
</evidence>
<gene>
    <name evidence="3" type="ORF">QN277_022142</name>
</gene>
<dbReference type="InterPro" id="IPR008936">
    <property type="entry name" value="Rho_GTPase_activation_prot"/>
</dbReference>
<keyword evidence="1" id="KW-0343">GTPase activation</keyword>
<dbReference type="GO" id="GO:0007165">
    <property type="term" value="P:signal transduction"/>
    <property type="evidence" value="ECO:0007669"/>
    <property type="project" value="InterPro"/>
</dbReference>
<protein>
    <recommendedName>
        <fullName evidence="2">Rho-GAP domain-containing protein</fullName>
    </recommendedName>
</protein>
<dbReference type="CDD" id="cd00159">
    <property type="entry name" value="RhoGAP"/>
    <property type="match status" value="1"/>
</dbReference>
<sequence length="443" mass="50423">MTRLFRSKSCEFVGRTEFSPSPPSPFLCNFKKQEEEKEELVGDDDDDLRKPISKDGVTANNQSHFAILNVVVEVLKKSLVTCSVEKDDDSSMDIGWPTEVRHVSHVTFDRLHGFLGLPSELEPEVPRSASAKVFGVSAESVECSYDDKGNYVPTILLSMQKQLYSEGGLKVEGIFRINAESSQEEHVRDQLNKGVVPHGIDVHCLSGLIKAWFRELPSRVLASLTPEEVVNCNTEEDCANLVKLLPPTEAALLRWVINLMADVVEHQEFNKMNPHNIAMVFAPNMTQIVDPLTALTQAVQVVNFLKTLILEVVRERGKSNPEARQFSSCSASPYFEADLLPVNFSSEEACEKSEDYSARKPSFKDNFIRTSTLGRIEWRMKEKLWGCEGSECVVDESTPSRREIIGSLEYRYRRCEGDHYWLRLRKKIHKLWRHPVFLWNKGR</sequence>
<reference evidence="3" key="1">
    <citation type="submission" date="2023-10" db="EMBL/GenBank/DDBJ databases">
        <title>Chromosome-level genome of the transformable northern wattle, Acacia crassicarpa.</title>
        <authorList>
            <person name="Massaro I."/>
            <person name="Sinha N.R."/>
            <person name="Poethig S."/>
            <person name="Leichty A.R."/>
        </authorList>
    </citation>
    <scope>NUCLEOTIDE SEQUENCE</scope>
    <source>
        <strain evidence="3">Acra3RX</strain>
        <tissue evidence="3">Leaf</tissue>
    </source>
</reference>
<dbReference type="Pfam" id="PF00786">
    <property type="entry name" value="PBD"/>
    <property type="match status" value="1"/>
</dbReference>
<evidence type="ECO:0000259" key="2">
    <source>
        <dbReference type="PROSITE" id="PS50238"/>
    </source>
</evidence>
<name>A0AAE1MLI0_9FABA</name>
<dbReference type="SMART" id="SM00324">
    <property type="entry name" value="RhoGAP"/>
    <property type="match status" value="1"/>
</dbReference>
<dbReference type="InterPro" id="IPR044785">
    <property type="entry name" value="RopGAP1-5"/>
</dbReference>
<dbReference type="Pfam" id="PF00620">
    <property type="entry name" value="RhoGAP"/>
    <property type="match status" value="1"/>
</dbReference>
<dbReference type="Gene3D" id="1.10.555.10">
    <property type="entry name" value="Rho GTPase activation protein"/>
    <property type="match status" value="1"/>
</dbReference>
<dbReference type="GO" id="GO:0005096">
    <property type="term" value="F:GTPase activator activity"/>
    <property type="evidence" value="ECO:0007669"/>
    <property type="project" value="UniProtKB-KW"/>
</dbReference>
<dbReference type="PROSITE" id="PS50238">
    <property type="entry name" value="RHOGAP"/>
    <property type="match status" value="1"/>
</dbReference>
<organism evidence="3 4">
    <name type="scientific">Acacia crassicarpa</name>
    <name type="common">northern wattle</name>
    <dbReference type="NCBI Taxonomy" id="499986"/>
    <lineage>
        <taxon>Eukaryota</taxon>
        <taxon>Viridiplantae</taxon>
        <taxon>Streptophyta</taxon>
        <taxon>Embryophyta</taxon>
        <taxon>Tracheophyta</taxon>
        <taxon>Spermatophyta</taxon>
        <taxon>Magnoliopsida</taxon>
        <taxon>eudicotyledons</taxon>
        <taxon>Gunneridae</taxon>
        <taxon>Pentapetalae</taxon>
        <taxon>rosids</taxon>
        <taxon>fabids</taxon>
        <taxon>Fabales</taxon>
        <taxon>Fabaceae</taxon>
        <taxon>Caesalpinioideae</taxon>
        <taxon>mimosoid clade</taxon>
        <taxon>Acacieae</taxon>
        <taxon>Acacia</taxon>
    </lineage>
</organism>
<dbReference type="AlphaFoldDB" id="A0AAE1MLI0"/>
<evidence type="ECO:0000256" key="1">
    <source>
        <dbReference type="ARBA" id="ARBA00022468"/>
    </source>
</evidence>
<feature type="domain" description="Rho-GAP" evidence="2">
    <location>
        <begin position="136"/>
        <end position="313"/>
    </location>
</feature>